<evidence type="ECO:0008006" key="3">
    <source>
        <dbReference type="Google" id="ProtNLM"/>
    </source>
</evidence>
<keyword evidence="2" id="KW-1185">Reference proteome</keyword>
<dbReference type="InterPro" id="IPR036179">
    <property type="entry name" value="Ig-like_dom_sf"/>
</dbReference>
<dbReference type="Proteomes" id="UP000824219">
    <property type="component" value="Linkage Group LG28"/>
</dbReference>
<evidence type="ECO:0000313" key="1">
    <source>
        <dbReference type="EMBL" id="KAG7314532.1"/>
    </source>
</evidence>
<dbReference type="Gene3D" id="2.60.40.10">
    <property type="entry name" value="Immunoglobulins"/>
    <property type="match status" value="1"/>
</dbReference>
<dbReference type="EMBL" id="JAHKSW010000028">
    <property type="protein sequence ID" value="KAG7314532.1"/>
    <property type="molecule type" value="Genomic_DNA"/>
</dbReference>
<reference evidence="1 2" key="1">
    <citation type="submission" date="2021-06" db="EMBL/GenBank/DDBJ databases">
        <title>Chromosome-level genome assembly of the red-tail catfish (Hemibagrus wyckioides).</title>
        <authorList>
            <person name="Shao F."/>
        </authorList>
    </citation>
    <scope>NUCLEOTIDE SEQUENCE [LARGE SCALE GENOMIC DNA]</scope>
    <source>
        <strain evidence="1">EC202008001</strain>
        <tissue evidence="1">Blood</tissue>
    </source>
</reference>
<evidence type="ECO:0000313" key="2">
    <source>
        <dbReference type="Proteomes" id="UP000824219"/>
    </source>
</evidence>
<sequence length="126" mass="14536">MLFFHYGFNARSRSISAHLKVTALQLHSPLMQTLRMPCEYDYEAQGAVEQLSVQWRSPKSQLLCHFIKHKNYRNCTQGYSARYTPGNITLIIQKVKEEDFGKHVCSVSKRHAFLDYVIELVQVTGG</sequence>
<dbReference type="InterPro" id="IPR013783">
    <property type="entry name" value="Ig-like_fold"/>
</dbReference>
<protein>
    <recommendedName>
        <fullName evidence="3">Ig-like domain-containing protein</fullName>
    </recommendedName>
</protein>
<dbReference type="AlphaFoldDB" id="A0A9D3N2B3"/>
<gene>
    <name evidence="1" type="ORF">KOW79_021835</name>
</gene>
<accession>A0A9D3N2B3</accession>
<dbReference type="OrthoDB" id="8945308at2759"/>
<organism evidence="1 2">
    <name type="scientific">Hemibagrus wyckioides</name>
    <dbReference type="NCBI Taxonomy" id="337641"/>
    <lineage>
        <taxon>Eukaryota</taxon>
        <taxon>Metazoa</taxon>
        <taxon>Chordata</taxon>
        <taxon>Craniata</taxon>
        <taxon>Vertebrata</taxon>
        <taxon>Euteleostomi</taxon>
        <taxon>Actinopterygii</taxon>
        <taxon>Neopterygii</taxon>
        <taxon>Teleostei</taxon>
        <taxon>Ostariophysi</taxon>
        <taxon>Siluriformes</taxon>
        <taxon>Bagridae</taxon>
        <taxon>Hemibagrus</taxon>
    </lineage>
</organism>
<dbReference type="SUPFAM" id="SSF48726">
    <property type="entry name" value="Immunoglobulin"/>
    <property type="match status" value="1"/>
</dbReference>
<proteinExistence type="predicted"/>
<comment type="caution">
    <text evidence="1">The sequence shown here is derived from an EMBL/GenBank/DDBJ whole genome shotgun (WGS) entry which is preliminary data.</text>
</comment>
<name>A0A9D3N2B3_9TELE</name>